<comment type="caution">
    <text evidence="3">The sequence shown here is derived from an EMBL/GenBank/DDBJ whole genome shotgun (WGS) entry which is preliminary data.</text>
</comment>
<evidence type="ECO:0000259" key="2">
    <source>
        <dbReference type="PROSITE" id="PS51194"/>
    </source>
</evidence>
<dbReference type="Proteomes" id="UP000051530">
    <property type="component" value="Unassembled WGS sequence"/>
</dbReference>
<proteinExistence type="predicted"/>
<sequence>KSQDITQNIKKSQDITQNMNNKQDITQNMNNKVLIFSQSLHMLSVLEKYLTKKRIKHLRMDGKTPVEKRDQLVREFNNLKDENSVKVFLLSTRATGLGINLSKANKIIIVDPDWNPSVDNQAIDRACRIGQTAKHVDIVRLITAGSMEETIQAKQVYKEILCEHVLRQKETKKKDSKNIEKSSSDDENYKKRRKNSFTIKKLKNDFSTMSDLFQLVEYKLIENYKFEDELAEIFFEASSESENDGQEEEQLFINSISNNRLSSKEMIRFITDRESKFVT</sequence>
<dbReference type="InterPro" id="IPR050496">
    <property type="entry name" value="SNF2_RAD54_helicase_repair"/>
</dbReference>
<evidence type="ECO:0000256" key="1">
    <source>
        <dbReference type="ARBA" id="ARBA00022801"/>
    </source>
</evidence>
<organism evidence="3 4">
    <name type="scientific">Pseudoloma neurophilia</name>
    <dbReference type="NCBI Taxonomy" id="146866"/>
    <lineage>
        <taxon>Eukaryota</taxon>
        <taxon>Fungi</taxon>
        <taxon>Fungi incertae sedis</taxon>
        <taxon>Microsporidia</taxon>
        <taxon>Pseudoloma</taxon>
    </lineage>
</organism>
<dbReference type="SUPFAM" id="SSF52540">
    <property type="entry name" value="P-loop containing nucleoside triphosphate hydrolases"/>
    <property type="match status" value="1"/>
</dbReference>
<evidence type="ECO:0000313" key="4">
    <source>
        <dbReference type="Proteomes" id="UP000051530"/>
    </source>
</evidence>
<name>A0A0R0LVL7_9MICR</name>
<dbReference type="InterPro" id="IPR001650">
    <property type="entry name" value="Helicase_C-like"/>
</dbReference>
<dbReference type="EMBL" id="LGUB01000342">
    <property type="protein sequence ID" value="KRH93421.1"/>
    <property type="molecule type" value="Genomic_DNA"/>
</dbReference>
<dbReference type="InterPro" id="IPR049730">
    <property type="entry name" value="SNF2/RAD54-like_C"/>
</dbReference>
<dbReference type="CDD" id="cd18793">
    <property type="entry name" value="SF2_C_SNF"/>
    <property type="match status" value="1"/>
</dbReference>
<keyword evidence="4" id="KW-1185">Reference proteome</keyword>
<feature type="non-terminal residue" evidence="3">
    <location>
        <position position="1"/>
    </location>
</feature>
<dbReference type="PROSITE" id="PS51194">
    <property type="entry name" value="HELICASE_CTER"/>
    <property type="match status" value="1"/>
</dbReference>
<dbReference type="AlphaFoldDB" id="A0A0R0LVL7"/>
<feature type="domain" description="Helicase C-terminal" evidence="2">
    <location>
        <begin position="14"/>
        <end position="177"/>
    </location>
</feature>
<dbReference type="GO" id="GO:0016787">
    <property type="term" value="F:hydrolase activity"/>
    <property type="evidence" value="ECO:0007669"/>
    <property type="project" value="UniProtKB-KW"/>
</dbReference>
<dbReference type="Gene3D" id="3.40.50.300">
    <property type="entry name" value="P-loop containing nucleotide triphosphate hydrolases"/>
    <property type="match status" value="1"/>
</dbReference>
<gene>
    <name evidence="3" type="ORF">M153_8940002</name>
</gene>
<dbReference type="InterPro" id="IPR027417">
    <property type="entry name" value="P-loop_NTPase"/>
</dbReference>
<dbReference type="PANTHER" id="PTHR45629:SF7">
    <property type="entry name" value="DNA EXCISION REPAIR PROTEIN ERCC-6-RELATED"/>
    <property type="match status" value="1"/>
</dbReference>
<keyword evidence="1" id="KW-0378">Hydrolase</keyword>
<dbReference type="PANTHER" id="PTHR45629">
    <property type="entry name" value="SNF2/RAD54 FAMILY MEMBER"/>
    <property type="match status" value="1"/>
</dbReference>
<evidence type="ECO:0000313" key="3">
    <source>
        <dbReference type="EMBL" id="KRH93421.1"/>
    </source>
</evidence>
<dbReference type="SMART" id="SM00490">
    <property type="entry name" value="HELICc"/>
    <property type="match status" value="1"/>
</dbReference>
<dbReference type="VEuPathDB" id="MicrosporidiaDB:M153_8940002"/>
<protein>
    <submittedName>
        <fullName evidence="3">Putative DNA excision repair protein ERCC-6</fullName>
    </submittedName>
</protein>
<dbReference type="Pfam" id="PF00271">
    <property type="entry name" value="Helicase_C"/>
    <property type="match status" value="1"/>
</dbReference>
<reference evidence="3 4" key="1">
    <citation type="submission" date="2015-07" db="EMBL/GenBank/DDBJ databases">
        <title>The genome of Pseudoloma neurophilia, a relevant intracellular parasite of the zebrafish.</title>
        <authorList>
            <person name="Ndikumana S."/>
            <person name="Pelin A."/>
            <person name="Sanders J."/>
            <person name="Corradi N."/>
        </authorList>
    </citation>
    <scope>NUCLEOTIDE SEQUENCE [LARGE SCALE GENOMIC DNA]</scope>
    <source>
        <strain evidence="3 4">MK1</strain>
    </source>
</reference>
<accession>A0A0R0LVL7</accession>
<dbReference type="OrthoDB" id="2193423at2759"/>